<dbReference type="AlphaFoldDB" id="A0A0P1EE14"/>
<evidence type="ECO:0000256" key="1">
    <source>
        <dbReference type="SAM" id="MobiDB-lite"/>
    </source>
</evidence>
<evidence type="ECO:0000313" key="2">
    <source>
        <dbReference type="EMBL" id="CUH48104.1"/>
    </source>
</evidence>
<sequence>MKPAFALSFSSTGISLHHHSDGDWFCIGEIALDAPDLNTQIIALRDQGFALENDLNCRLVIPADQVRFLSVSTEGLSPEESAEKVRAELTEATPYALDELAFDTAIAGPTTHIAAVARQTLDEARTFAAEHGFVPVQYSTPIAGQEYPSEPRFEIDAPDTVIAAAPLEVEDSTKTDEGPIANTIADSETPTEFPSAPDTTGAVETVEVEEPVKENEAAADRMIAETEDQTEFPSAPDATAAEEPAEGEEPGQEDDGPTIHAIADTETPTEFRSAPHANIAGKTKATSPINRYAVPAAAAALVAGIALTVWSLTGSDDTESSVAEAVSIEETVPNLASDEQIAETQEVDGDPELEFEPEAVATAPEEEPQTEPVEETAADLSATDAAILEALNVAPTQVEPVGQEPAPAEISSQAGIEIFAPEPLPDPVLESPEDLYLASLDSTDLSQDAVALPPVSSFETDLPFEQNALPAQAGVQFELDERGLVTPSAEGTLNPDGVVVYLGRPAKVPPAVPVRFEQEPIEEDPTARLARKRPNPRPANLLESFERQQLGGRTREELAVLRPKLRPKSLQSSPQIDETPTALAVVRVPRPKTRPAGLARPDSTNTSTANLGSTAAVDQSSDEAGSFQPRAVAPKIPSTASVARQATIDNALNLRKLNLIGVYGTPANRRALVRLPSGRYKKLKVGDRLDGGNVIAIGDSELRYQKRGRNLTLKMPRS</sequence>
<proteinExistence type="predicted"/>
<dbReference type="OrthoDB" id="7870459at2"/>
<gene>
    <name evidence="2" type="ORF">RUA4292_02282</name>
</gene>
<dbReference type="EMBL" id="CYPU01000039">
    <property type="protein sequence ID" value="CUH48104.1"/>
    <property type="molecule type" value="Genomic_DNA"/>
</dbReference>
<accession>A0A0P1EE14</accession>
<protein>
    <recommendedName>
        <fullName evidence="4">Type IV pilus biogenesis</fullName>
    </recommendedName>
</protein>
<dbReference type="InterPro" id="IPR043129">
    <property type="entry name" value="ATPase_NBD"/>
</dbReference>
<reference evidence="2 3" key="1">
    <citation type="submission" date="2015-09" db="EMBL/GenBank/DDBJ databases">
        <authorList>
            <consortium name="Swine Surveillance"/>
        </authorList>
    </citation>
    <scope>NUCLEOTIDE SEQUENCE [LARGE SCALE GENOMIC DNA]</scope>
    <source>
        <strain evidence="2 3">CECT 4292</strain>
    </source>
</reference>
<dbReference type="GeneID" id="55493490"/>
<feature type="compositionally biased region" description="Low complexity" evidence="1">
    <location>
        <begin position="233"/>
        <end position="242"/>
    </location>
</feature>
<dbReference type="SUPFAM" id="SSF53067">
    <property type="entry name" value="Actin-like ATPase domain"/>
    <property type="match status" value="1"/>
</dbReference>
<dbReference type="STRING" id="81569.RUM4293_02751"/>
<feature type="compositionally biased region" description="Acidic residues" evidence="1">
    <location>
        <begin position="243"/>
        <end position="256"/>
    </location>
</feature>
<name>A0A0P1EE14_9RHOB</name>
<feature type="compositionally biased region" description="Polar residues" evidence="1">
    <location>
        <begin position="569"/>
        <end position="578"/>
    </location>
</feature>
<feature type="region of interest" description="Disordered" evidence="1">
    <location>
        <begin position="518"/>
        <end position="640"/>
    </location>
</feature>
<evidence type="ECO:0008006" key="4">
    <source>
        <dbReference type="Google" id="ProtNLM"/>
    </source>
</evidence>
<organism evidence="2 3">
    <name type="scientific">Ruegeria atlantica</name>
    <dbReference type="NCBI Taxonomy" id="81569"/>
    <lineage>
        <taxon>Bacteria</taxon>
        <taxon>Pseudomonadati</taxon>
        <taxon>Pseudomonadota</taxon>
        <taxon>Alphaproteobacteria</taxon>
        <taxon>Rhodobacterales</taxon>
        <taxon>Roseobacteraceae</taxon>
        <taxon>Ruegeria</taxon>
    </lineage>
</organism>
<feature type="compositionally biased region" description="Polar residues" evidence="1">
    <location>
        <begin position="602"/>
        <end position="623"/>
    </location>
</feature>
<feature type="region of interest" description="Disordered" evidence="1">
    <location>
        <begin position="168"/>
        <end position="260"/>
    </location>
</feature>
<evidence type="ECO:0000313" key="3">
    <source>
        <dbReference type="Proteomes" id="UP000050783"/>
    </source>
</evidence>
<dbReference type="Proteomes" id="UP000050783">
    <property type="component" value="Unassembled WGS sequence"/>
</dbReference>
<feature type="compositionally biased region" description="Basic and acidic residues" evidence="1">
    <location>
        <begin position="210"/>
        <end position="224"/>
    </location>
</feature>
<dbReference type="RefSeq" id="WP_058277672.1">
    <property type="nucleotide sequence ID" value="NZ_CYPU01000039.1"/>
</dbReference>